<comment type="caution">
    <text evidence="4">The sequence shown here is derived from an EMBL/GenBank/DDBJ whole genome shotgun (WGS) entry which is preliminary data.</text>
</comment>
<keyword evidence="1" id="KW-0808">Transferase</keyword>
<dbReference type="EMBL" id="SHKR01000011">
    <property type="protein sequence ID" value="RZU20197.1"/>
    <property type="molecule type" value="Genomic_DNA"/>
</dbReference>
<evidence type="ECO:0000313" key="5">
    <source>
        <dbReference type="Proteomes" id="UP000292027"/>
    </source>
</evidence>
<proteinExistence type="predicted"/>
<name>A0A4Q7XAI9_9ACTN</name>
<dbReference type="SUPFAM" id="SSF55729">
    <property type="entry name" value="Acyl-CoA N-acyltransferases (Nat)"/>
    <property type="match status" value="1"/>
</dbReference>
<dbReference type="PANTHER" id="PTHR43877">
    <property type="entry name" value="AMINOALKYLPHOSPHONATE N-ACETYLTRANSFERASE-RELATED-RELATED"/>
    <property type="match status" value="1"/>
</dbReference>
<evidence type="ECO:0000259" key="3">
    <source>
        <dbReference type="PROSITE" id="PS51186"/>
    </source>
</evidence>
<evidence type="ECO:0000256" key="2">
    <source>
        <dbReference type="ARBA" id="ARBA00023315"/>
    </source>
</evidence>
<dbReference type="InterPro" id="IPR000182">
    <property type="entry name" value="GNAT_dom"/>
</dbReference>
<evidence type="ECO:0000256" key="1">
    <source>
        <dbReference type="ARBA" id="ARBA00022679"/>
    </source>
</evidence>
<feature type="domain" description="N-acetyltransferase" evidence="3">
    <location>
        <begin position="3"/>
        <end position="142"/>
    </location>
</feature>
<dbReference type="CDD" id="cd04301">
    <property type="entry name" value="NAT_SF"/>
    <property type="match status" value="1"/>
</dbReference>
<dbReference type="Proteomes" id="UP000292027">
    <property type="component" value="Unassembled WGS sequence"/>
</dbReference>
<dbReference type="Pfam" id="PF00583">
    <property type="entry name" value="Acetyltransf_1"/>
    <property type="match status" value="1"/>
</dbReference>
<dbReference type="AlphaFoldDB" id="A0A4Q7XAI9"/>
<dbReference type="Gene3D" id="3.40.630.30">
    <property type="match status" value="1"/>
</dbReference>
<dbReference type="InterPro" id="IPR050832">
    <property type="entry name" value="Bact_Acetyltransf"/>
</dbReference>
<dbReference type="PANTHER" id="PTHR43877:SF2">
    <property type="entry name" value="AMINOALKYLPHOSPHONATE N-ACETYLTRANSFERASE-RELATED"/>
    <property type="match status" value="1"/>
</dbReference>
<gene>
    <name evidence="4" type="ORF">EV645_2424</name>
</gene>
<dbReference type="RefSeq" id="WP_130442635.1">
    <property type="nucleotide sequence ID" value="NZ_SHKR01000011.1"/>
</dbReference>
<reference evidence="4 5" key="1">
    <citation type="journal article" date="2015" name="Stand. Genomic Sci.">
        <title>Genomic Encyclopedia of Bacterial and Archaeal Type Strains, Phase III: the genomes of soil and plant-associated and newly described type strains.</title>
        <authorList>
            <person name="Whitman W.B."/>
            <person name="Woyke T."/>
            <person name="Klenk H.P."/>
            <person name="Zhou Y."/>
            <person name="Lilburn T.G."/>
            <person name="Beck B.J."/>
            <person name="De Vos P."/>
            <person name="Vandamme P."/>
            <person name="Eisen J.A."/>
            <person name="Garrity G."/>
            <person name="Hugenholtz P."/>
            <person name="Kyrpides N.C."/>
        </authorList>
    </citation>
    <scope>NUCLEOTIDE SEQUENCE [LARGE SCALE GENOMIC DNA]</scope>
    <source>
        <strain evidence="4 5">VKM Ac-2540</strain>
    </source>
</reference>
<dbReference type="OrthoDB" id="9803233at2"/>
<organism evidence="4 5">
    <name type="scientific">Kribbella rubisoli</name>
    <dbReference type="NCBI Taxonomy" id="3075929"/>
    <lineage>
        <taxon>Bacteria</taxon>
        <taxon>Bacillati</taxon>
        <taxon>Actinomycetota</taxon>
        <taxon>Actinomycetes</taxon>
        <taxon>Propionibacteriales</taxon>
        <taxon>Kribbellaceae</taxon>
        <taxon>Kribbella</taxon>
    </lineage>
</organism>
<protein>
    <submittedName>
        <fullName evidence="4">RimJ/RimL family protein N-acetyltransferase</fullName>
    </submittedName>
</protein>
<evidence type="ECO:0000313" key="4">
    <source>
        <dbReference type="EMBL" id="RZU20197.1"/>
    </source>
</evidence>
<dbReference type="InterPro" id="IPR016181">
    <property type="entry name" value="Acyl_CoA_acyltransferase"/>
</dbReference>
<dbReference type="GO" id="GO:0016747">
    <property type="term" value="F:acyltransferase activity, transferring groups other than amino-acyl groups"/>
    <property type="evidence" value="ECO:0007669"/>
    <property type="project" value="InterPro"/>
</dbReference>
<accession>A0A4Q7XAI9</accession>
<keyword evidence="2" id="KW-0012">Acyltransferase</keyword>
<dbReference type="PROSITE" id="PS51186">
    <property type="entry name" value="GNAT"/>
    <property type="match status" value="1"/>
</dbReference>
<sequence length="142" mass="16419">MRWTLRPAKPTDLEDLVELRAVVMRPDLERLGRYDAHRVRQRLRDGFAPEHTQIIEVGGELAGSIAVRPAEDRRWLEHFYLAPRHQGQGLGTAVLRSVLQRIDGTVWLNVLQGSPARKLYERHGFVVDSEDPIDIFMVRKFL</sequence>
<keyword evidence="5" id="KW-1185">Reference proteome</keyword>